<protein>
    <recommendedName>
        <fullName evidence="1">RNase H type-1 domain-containing protein</fullName>
    </recommendedName>
</protein>
<evidence type="ECO:0000313" key="2">
    <source>
        <dbReference type="EMBL" id="JAV73629.1"/>
    </source>
</evidence>
<dbReference type="Gene3D" id="3.30.420.10">
    <property type="entry name" value="Ribonuclease H-like superfamily/Ribonuclease H"/>
    <property type="match status" value="1"/>
</dbReference>
<sequence length="218" mass="25442">MYCSMVVEGKFLIVTDCLSVINNLSQIFSDDVMTRRCQSALNPILERIEIVFMWVPGHVGIPGNEQADRAARTAICKDRVDVNFVMATDAKKYLKEKSVLEWQQRWERCNTHLMQIKPNVGKLYTVRDGDREINVKMHRLRIGHTGITHKHIYKREHPRQCDRCRTTLTIAHLMGNCPLYVLERATHKIRANYSENFNLDNCRGTLAFMKQINMYKDI</sequence>
<evidence type="ECO:0000259" key="1">
    <source>
        <dbReference type="PROSITE" id="PS50879"/>
    </source>
</evidence>
<dbReference type="InterPro" id="IPR012337">
    <property type="entry name" value="RNaseH-like_sf"/>
</dbReference>
<dbReference type="GO" id="GO:0003676">
    <property type="term" value="F:nucleic acid binding"/>
    <property type="evidence" value="ECO:0007669"/>
    <property type="project" value="InterPro"/>
</dbReference>
<dbReference type="GO" id="GO:0004523">
    <property type="term" value="F:RNA-DNA hybrid ribonuclease activity"/>
    <property type="evidence" value="ECO:0007669"/>
    <property type="project" value="InterPro"/>
</dbReference>
<feature type="domain" description="RNase H type-1" evidence="1">
    <location>
        <begin position="1"/>
        <end position="76"/>
    </location>
</feature>
<name>A0A1Y1LJ06_PHOPY</name>
<organism evidence="2">
    <name type="scientific">Photinus pyralis</name>
    <name type="common">Common eastern firefly</name>
    <name type="synonym">Lampyris pyralis</name>
    <dbReference type="NCBI Taxonomy" id="7054"/>
    <lineage>
        <taxon>Eukaryota</taxon>
        <taxon>Metazoa</taxon>
        <taxon>Ecdysozoa</taxon>
        <taxon>Arthropoda</taxon>
        <taxon>Hexapoda</taxon>
        <taxon>Insecta</taxon>
        <taxon>Pterygota</taxon>
        <taxon>Neoptera</taxon>
        <taxon>Endopterygota</taxon>
        <taxon>Coleoptera</taxon>
        <taxon>Polyphaga</taxon>
        <taxon>Elateriformia</taxon>
        <taxon>Elateroidea</taxon>
        <taxon>Lampyridae</taxon>
        <taxon>Lampyrinae</taxon>
        <taxon>Photinus</taxon>
    </lineage>
</organism>
<proteinExistence type="predicted"/>
<dbReference type="SUPFAM" id="SSF53098">
    <property type="entry name" value="Ribonuclease H-like"/>
    <property type="match status" value="1"/>
</dbReference>
<dbReference type="AlphaFoldDB" id="A0A1Y1LJ06"/>
<reference evidence="2" key="1">
    <citation type="journal article" date="2016" name="Sci. Rep.">
        <title>Molecular characterization of firefly nuptial gifts: a multi-omics approach sheds light on postcopulatory sexual selection.</title>
        <authorList>
            <person name="Al-Wathiqui N."/>
            <person name="Fallon T.R."/>
            <person name="South A."/>
            <person name="Weng J.K."/>
            <person name="Lewis S.M."/>
        </authorList>
    </citation>
    <scope>NUCLEOTIDE SEQUENCE</scope>
</reference>
<accession>A0A1Y1LJ06</accession>
<dbReference type="InterPro" id="IPR036397">
    <property type="entry name" value="RNaseH_sf"/>
</dbReference>
<dbReference type="InterPro" id="IPR002156">
    <property type="entry name" value="RNaseH_domain"/>
</dbReference>
<dbReference type="PROSITE" id="PS50879">
    <property type="entry name" value="RNASE_H_1"/>
    <property type="match status" value="1"/>
</dbReference>
<dbReference type="Pfam" id="PF00075">
    <property type="entry name" value="RNase_H"/>
    <property type="match status" value="1"/>
</dbReference>
<dbReference type="EMBL" id="GEZM01054474">
    <property type="protein sequence ID" value="JAV73629.1"/>
    <property type="molecule type" value="Transcribed_RNA"/>
</dbReference>